<comment type="catalytic activity">
    <reaction evidence="1 7">
        <text>3-dehydroquinate = 3-dehydroshikimate + H2O</text>
        <dbReference type="Rhea" id="RHEA:21096"/>
        <dbReference type="ChEBI" id="CHEBI:15377"/>
        <dbReference type="ChEBI" id="CHEBI:16630"/>
        <dbReference type="ChEBI" id="CHEBI:32364"/>
        <dbReference type="EC" id="4.2.1.10"/>
    </reaction>
</comment>
<reference evidence="8 9" key="1">
    <citation type="submission" date="2015-12" db="EMBL/GenBank/DDBJ databases">
        <title>Genome sequence of Aneurinibacillus soli.</title>
        <authorList>
            <person name="Lee J.S."/>
            <person name="Lee K.C."/>
            <person name="Kim K.K."/>
            <person name="Lee B.W."/>
        </authorList>
    </citation>
    <scope>NUCLEOTIDE SEQUENCE [LARGE SCALE GENOMIC DNA]</scope>
    <source>
        <strain evidence="8 9">CB4</strain>
    </source>
</reference>
<feature type="binding site" evidence="7">
    <location>
        <position position="74"/>
    </location>
    <ligand>
        <name>substrate</name>
    </ligand>
</feature>
<dbReference type="InterPro" id="IPR036441">
    <property type="entry name" value="DHquinase_II_sf"/>
</dbReference>
<dbReference type="NCBIfam" id="NF003806">
    <property type="entry name" value="PRK05395.1-3"/>
    <property type="match status" value="1"/>
</dbReference>
<feature type="binding site" evidence="7">
    <location>
        <begin position="101"/>
        <end position="102"/>
    </location>
    <ligand>
        <name>substrate</name>
    </ligand>
</feature>
<dbReference type="CDD" id="cd00466">
    <property type="entry name" value="DHQase_II"/>
    <property type="match status" value="1"/>
</dbReference>
<feature type="binding site" evidence="7">
    <location>
        <position position="87"/>
    </location>
    <ligand>
        <name>substrate</name>
    </ligand>
</feature>
<sequence>MPRILVLNGPNLNMLGRREPSVYGYETLADIEAKLEKIAAELGVELAFFQSNHEGALIDRLHEAFEQCEGIVINPGAFTHYSYALRDAFASVNIPFVEVHISNIHARESFRHHSVLAAIAVGQICGLGTYGYELALRAIVRHISTQGGEA</sequence>
<accession>A0A0U5C649</accession>
<dbReference type="AlphaFoldDB" id="A0A0U5C649"/>
<keyword evidence="6 7" id="KW-0456">Lyase</keyword>
<evidence type="ECO:0000256" key="5">
    <source>
        <dbReference type="ARBA" id="ARBA00012060"/>
    </source>
</evidence>
<dbReference type="InterPro" id="IPR018509">
    <property type="entry name" value="DHquinase_II_CS"/>
</dbReference>
<evidence type="ECO:0000256" key="7">
    <source>
        <dbReference type="HAMAP-Rule" id="MF_00169"/>
    </source>
</evidence>
<dbReference type="InterPro" id="IPR001874">
    <property type="entry name" value="DHquinase_II"/>
</dbReference>
<dbReference type="PANTHER" id="PTHR21272">
    <property type="entry name" value="CATABOLIC 3-DEHYDROQUINASE"/>
    <property type="match status" value="1"/>
</dbReference>
<gene>
    <name evidence="8" type="primary">yqhS</name>
    <name evidence="7" type="synonym">aroQ</name>
    <name evidence="8" type="ORF">CB4_01585</name>
</gene>
<dbReference type="GO" id="GO:0003855">
    <property type="term" value="F:3-dehydroquinate dehydratase activity"/>
    <property type="evidence" value="ECO:0007669"/>
    <property type="project" value="UniProtKB-UniRule"/>
</dbReference>
<evidence type="ECO:0000256" key="6">
    <source>
        <dbReference type="ARBA" id="ARBA00023239"/>
    </source>
</evidence>
<comment type="pathway">
    <text evidence="2 7">Metabolic intermediate biosynthesis; chorismate biosynthesis; chorismate from D-erythrose 4-phosphate and phosphoenolpyruvate: step 3/7.</text>
</comment>
<evidence type="ECO:0000313" key="8">
    <source>
        <dbReference type="EMBL" id="BAU27411.1"/>
    </source>
</evidence>
<dbReference type="NCBIfam" id="TIGR01088">
    <property type="entry name" value="aroQ"/>
    <property type="match status" value="1"/>
</dbReference>
<keyword evidence="9" id="KW-1185">Reference proteome</keyword>
<dbReference type="NCBIfam" id="NF003805">
    <property type="entry name" value="PRK05395.1-2"/>
    <property type="match status" value="1"/>
</dbReference>
<dbReference type="UniPathway" id="UPA00053">
    <property type="reaction ID" value="UER00086"/>
</dbReference>
<dbReference type="GO" id="GO:0009073">
    <property type="term" value="P:aromatic amino acid family biosynthetic process"/>
    <property type="evidence" value="ECO:0007669"/>
    <property type="project" value="UniProtKB-KW"/>
</dbReference>
<dbReference type="GO" id="GO:0019631">
    <property type="term" value="P:quinate catabolic process"/>
    <property type="evidence" value="ECO:0007669"/>
    <property type="project" value="TreeGrafter"/>
</dbReference>
<dbReference type="OrthoDB" id="9790793at2"/>
<comment type="function">
    <text evidence="7">Catalyzes a trans-dehydration via an enolate intermediate.</text>
</comment>
<protein>
    <recommendedName>
        <fullName evidence="5 7">3-dehydroquinate dehydratase</fullName>
        <shortName evidence="7">3-dehydroquinase</shortName>
        <ecNumber evidence="5 7">4.2.1.10</ecNumber>
    </recommendedName>
    <alternativeName>
        <fullName evidence="7">Type II DHQase</fullName>
    </alternativeName>
</protein>
<name>A0A0U5C649_9BACL</name>
<dbReference type="GO" id="GO:0009423">
    <property type="term" value="P:chorismate biosynthetic process"/>
    <property type="evidence" value="ECO:0007669"/>
    <property type="project" value="UniProtKB-UniRule"/>
</dbReference>
<dbReference type="PANTHER" id="PTHR21272:SF3">
    <property type="entry name" value="CATABOLIC 3-DEHYDROQUINASE"/>
    <property type="match status" value="1"/>
</dbReference>
<dbReference type="GO" id="GO:0008652">
    <property type="term" value="P:amino acid biosynthetic process"/>
    <property type="evidence" value="ECO:0007669"/>
    <property type="project" value="UniProtKB-KW"/>
</dbReference>
<dbReference type="HAMAP" id="MF_00169">
    <property type="entry name" value="AroQ"/>
    <property type="match status" value="1"/>
</dbReference>
<comment type="similarity">
    <text evidence="3 7">Belongs to the type-II 3-dehydroquinase family.</text>
</comment>
<keyword evidence="7" id="KW-0057">Aromatic amino acid biosynthesis</keyword>
<evidence type="ECO:0000256" key="2">
    <source>
        <dbReference type="ARBA" id="ARBA00004902"/>
    </source>
</evidence>
<dbReference type="RefSeq" id="WP_096464727.1">
    <property type="nucleotide sequence ID" value="NZ_AP017312.1"/>
</dbReference>
<dbReference type="PROSITE" id="PS01029">
    <property type="entry name" value="DEHYDROQUINASE_II"/>
    <property type="match status" value="1"/>
</dbReference>
<evidence type="ECO:0000256" key="3">
    <source>
        <dbReference type="ARBA" id="ARBA00011037"/>
    </source>
</evidence>
<dbReference type="EC" id="4.2.1.10" evidence="5 7"/>
<comment type="subunit">
    <text evidence="4 7">Homododecamer.</text>
</comment>
<dbReference type="Pfam" id="PF01220">
    <property type="entry name" value="DHquinase_II"/>
    <property type="match status" value="1"/>
</dbReference>
<feature type="binding site" evidence="7">
    <location>
        <position position="111"/>
    </location>
    <ligand>
        <name>substrate</name>
    </ligand>
</feature>
<dbReference type="NCBIfam" id="NF003807">
    <property type="entry name" value="PRK05395.1-4"/>
    <property type="match status" value="1"/>
</dbReference>
<dbReference type="PIRSF" id="PIRSF001399">
    <property type="entry name" value="DHquinase_II"/>
    <property type="match status" value="1"/>
</dbReference>
<dbReference type="KEGG" id="asoc:CB4_01585"/>
<proteinExistence type="inferred from homology"/>
<organism evidence="8 9">
    <name type="scientific">Aneurinibacillus soli</name>
    <dbReference type="NCBI Taxonomy" id="1500254"/>
    <lineage>
        <taxon>Bacteria</taxon>
        <taxon>Bacillati</taxon>
        <taxon>Bacillota</taxon>
        <taxon>Bacilli</taxon>
        <taxon>Bacillales</taxon>
        <taxon>Paenibacillaceae</taxon>
        <taxon>Aneurinibacillus group</taxon>
        <taxon>Aneurinibacillus</taxon>
    </lineage>
</organism>
<dbReference type="Proteomes" id="UP000217696">
    <property type="component" value="Chromosome"/>
</dbReference>
<feature type="binding site" evidence="7">
    <location>
        <position position="80"/>
    </location>
    <ligand>
        <name>substrate</name>
    </ligand>
</feature>
<feature type="site" description="Transition state stabilizer" evidence="7">
    <location>
        <position position="18"/>
    </location>
</feature>
<dbReference type="Gene3D" id="3.40.50.9100">
    <property type="entry name" value="Dehydroquinase, class II"/>
    <property type="match status" value="1"/>
</dbReference>
<dbReference type="SUPFAM" id="SSF52304">
    <property type="entry name" value="Type II 3-dehydroquinate dehydratase"/>
    <property type="match status" value="1"/>
</dbReference>
<dbReference type="EMBL" id="AP017312">
    <property type="protein sequence ID" value="BAU27411.1"/>
    <property type="molecule type" value="Genomic_DNA"/>
</dbReference>
<evidence type="ECO:0000256" key="4">
    <source>
        <dbReference type="ARBA" id="ARBA00011193"/>
    </source>
</evidence>
<keyword evidence="7" id="KW-0028">Amino-acid biosynthesis</keyword>
<feature type="active site" description="Proton donor" evidence="7">
    <location>
        <position position="100"/>
    </location>
</feature>
<dbReference type="NCBIfam" id="NF003804">
    <property type="entry name" value="PRK05395.1-1"/>
    <property type="match status" value="1"/>
</dbReference>
<evidence type="ECO:0000256" key="1">
    <source>
        <dbReference type="ARBA" id="ARBA00001864"/>
    </source>
</evidence>
<feature type="active site" description="Proton acceptor" evidence="7">
    <location>
        <position position="23"/>
    </location>
</feature>
<evidence type="ECO:0000313" key="9">
    <source>
        <dbReference type="Proteomes" id="UP000217696"/>
    </source>
</evidence>